<dbReference type="GO" id="GO:0016747">
    <property type="term" value="F:acyltransferase activity, transferring groups other than amino-acyl groups"/>
    <property type="evidence" value="ECO:0007669"/>
    <property type="project" value="InterPro"/>
</dbReference>
<name>A0A7S8IDD9_9CHLR</name>
<dbReference type="InterPro" id="IPR050832">
    <property type="entry name" value="Bact_Acetyltransf"/>
</dbReference>
<dbReference type="CDD" id="cd04301">
    <property type="entry name" value="NAT_SF"/>
    <property type="match status" value="1"/>
</dbReference>
<evidence type="ECO:0000256" key="2">
    <source>
        <dbReference type="ARBA" id="ARBA00023315"/>
    </source>
</evidence>
<dbReference type="Gene3D" id="3.40.630.30">
    <property type="match status" value="1"/>
</dbReference>
<reference evidence="4 5" key="1">
    <citation type="submission" date="2020-02" db="EMBL/GenBank/DDBJ databases">
        <authorList>
            <person name="Zheng R.K."/>
            <person name="Sun C.M."/>
        </authorList>
    </citation>
    <scope>NUCLEOTIDE SEQUENCE [LARGE SCALE GENOMIC DNA]</scope>
    <source>
        <strain evidence="5">rifampicinis</strain>
    </source>
</reference>
<dbReference type="EMBL" id="CP062983">
    <property type="protein sequence ID" value="QPC80698.1"/>
    <property type="molecule type" value="Genomic_DNA"/>
</dbReference>
<dbReference type="PANTHER" id="PTHR43877">
    <property type="entry name" value="AMINOALKYLPHOSPHONATE N-ACETYLTRANSFERASE-RELATED-RELATED"/>
    <property type="match status" value="1"/>
</dbReference>
<accession>A0A7S8IDD9</accession>
<dbReference type="Proteomes" id="UP000594468">
    <property type="component" value="Chromosome"/>
</dbReference>
<dbReference type="InterPro" id="IPR016181">
    <property type="entry name" value="Acyl_CoA_acyltransferase"/>
</dbReference>
<protein>
    <submittedName>
        <fullName evidence="4">GNAT family N-acetyltransferase</fullName>
    </submittedName>
</protein>
<keyword evidence="1 4" id="KW-0808">Transferase</keyword>
<dbReference type="Pfam" id="PF00583">
    <property type="entry name" value="Acetyltransf_1"/>
    <property type="match status" value="1"/>
</dbReference>
<dbReference type="PROSITE" id="PS51186">
    <property type="entry name" value="GNAT"/>
    <property type="match status" value="1"/>
</dbReference>
<proteinExistence type="predicted"/>
<dbReference type="AlphaFoldDB" id="A0A7S8IDD9"/>
<sequence length="185" mass="21700">MQPTTPPFVIREALELDIPNCLELDHRYETEHVWQMSIQPQSSGWTINFRTERLPRIVEAKHLTTSDQLQYVLDEQDCFLVAALKEQPRLIGYLAMHREHTHGNATIHHIVVDAPYRRQNVGKRLLTIAQRWALEHDIRHLFFETQTQNYPAIEFCQSFGFAFCGFNDQIYPNNDIGVYFGKSTR</sequence>
<evidence type="ECO:0000256" key="1">
    <source>
        <dbReference type="ARBA" id="ARBA00022679"/>
    </source>
</evidence>
<keyword evidence="5" id="KW-1185">Reference proteome</keyword>
<evidence type="ECO:0000259" key="3">
    <source>
        <dbReference type="PROSITE" id="PS51186"/>
    </source>
</evidence>
<dbReference type="KEGG" id="pmet:G4Y79_13350"/>
<feature type="domain" description="N-acetyltransferase" evidence="3">
    <location>
        <begin position="8"/>
        <end position="185"/>
    </location>
</feature>
<evidence type="ECO:0000313" key="5">
    <source>
        <dbReference type="Proteomes" id="UP000594468"/>
    </source>
</evidence>
<organism evidence="4 5">
    <name type="scientific">Phototrophicus methaneseepsis</name>
    <dbReference type="NCBI Taxonomy" id="2710758"/>
    <lineage>
        <taxon>Bacteria</taxon>
        <taxon>Bacillati</taxon>
        <taxon>Chloroflexota</taxon>
        <taxon>Candidatus Thermofontia</taxon>
        <taxon>Phototrophicales</taxon>
        <taxon>Phototrophicaceae</taxon>
        <taxon>Phototrophicus</taxon>
    </lineage>
</organism>
<dbReference type="SUPFAM" id="SSF55729">
    <property type="entry name" value="Acyl-CoA N-acyltransferases (Nat)"/>
    <property type="match status" value="1"/>
</dbReference>
<dbReference type="InterPro" id="IPR000182">
    <property type="entry name" value="GNAT_dom"/>
</dbReference>
<dbReference type="RefSeq" id="WP_195168773.1">
    <property type="nucleotide sequence ID" value="NZ_CP062983.1"/>
</dbReference>
<keyword evidence="2" id="KW-0012">Acyltransferase</keyword>
<evidence type="ECO:0000313" key="4">
    <source>
        <dbReference type="EMBL" id="QPC80698.1"/>
    </source>
</evidence>
<gene>
    <name evidence="4" type="ORF">G4Y79_13350</name>
</gene>